<keyword evidence="2" id="KW-0808">Transferase</keyword>
<proteinExistence type="predicted"/>
<dbReference type="PANTHER" id="PTHR44068">
    <property type="entry name" value="ZGC:194242"/>
    <property type="match status" value="1"/>
</dbReference>
<evidence type="ECO:0000259" key="1">
    <source>
        <dbReference type="Pfam" id="PF13847"/>
    </source>
</evidence>
<comment type="caution">
    <text evidence="2">The sequence shown here is derived from an EMBL/GenBank/DDBJ whole genome shotgun (WGS) entry which is preliminary data.</text>
</comment>
<sequence length="290" mass="32730">MQATSPSKDLSEKVKTYYDNNTPIFIKVGRSKESKNIHRAVWGTGVRTSEEAMTFTNKLILDEILSYQPQNEVKILDLGCGVGAPLFYLAERYPNEATFTGVSISEVQINIANELKSKVENGKNCSFIEADFHKLPELPAQDLIYMIEAFIHSNDPGALLSQVSKNLKSGGKFIICDDTLSNSKSGLSEKREKKILNDYIENWQVGSLYTDDQITNMASDHNLKLISNQNLTPNLNLWTARDKFAHASLFIYNLLPFTSTYWESIKGGDALQIGLLKGLFEYRFMVFEKM</sequence>
<protein>
    <submittedName>
        <fullName evidence="2">Methyltransferase domain-containing protein</fullName>
    </submittedName>
</protein>
<dbReference type="InterPro" id="IPR025714">
    <property type="entry name" value="Methyltranfer_dom"/>
</dbReference>
<dbReference type="CDD" id="cd02440">
    <property type="entry name" value="AdoMet_MTases"/>
    <property type="match status" value="1"/>
</dbReference>
<dbReference type="Proteomes" id="UP001172082">
    <property type="component" value="Unassembled WGS sequence"/>
</dbReference>
<dbReference type="GO" id="GO:0008168">
    <property type="term" value="F:methyltransferase activity"/>
    <property type="evidence" value="ECO:0007669"/>
    <property type="project" value="UniProtKB-KW"/>
</dbReference>
<dbReference type="InterPro" id="IPR029063">
    <property type="entry name" value="SAM-dependent_MTases_sf"/>
</dbReference>
<dbReference type="PANTHER" id="PTHR44068:SF11">
    <property type="entry name" value="GERANYL DIPHOSPHATE 2-C-METHYLTRANSFERASE"/>
    <property type="match status" value="1"/>
</dbReference>
<dbReference type="RefSeq" id="WP_346752659.1">
    <property type="nucleotide sequence ID" value="NZ_JAUJEA010000005.1"/>
</dbReference>
<reference evidence="2" key="1">
    <citation type="submission" date="2023-06" db="EMBL/GenBank/DDBJ databases">
        <title>Genomic of Parafulvivirga corallium.</title>
        <authorList>
            <person name="Wang G."/>
        </authorList>
    </citation>
    <scope>NUCLEOTIDE SEQUENCE</scope>
    <source>
        <strain evidence="2">BMA10</strain>
    </source>
</reference>
<name>A0ABT8KPH5_9BACT</name>
<evidence type="ECO:0000313" key="3">
    <source>
        <dbReference type="Proteomes" id="UP001172082"/>
    </source>
</evidence>
<dbReference type="EMBL" id="JAUJEA010000005">
    <property type="protein sequence ID" value="MDN5202636.1"/>
    <property type="molecule type" value="Genomic_DNA"/>
</dbReference>
<keyword evidence="2" id="KW-0489">Methyltransferase</keyword>
<dbReference type="SUPFAM" id="SSF53335">
    <property type="entry name" value="S-adenosyl-L-methionine-dependent methyltransferases"/>
    <property type="match status" value="1"/>
</dbReference>
<feature type="domain" description="Methyltransferase" evidence="1">
    <location>
        <begin position="71"/>
        <end position="184"/>
    </location>
</feature>
<dbReference type="InterPro" id="IPR050447">
    <property type="entry name" value="Erg6_SMT_methyltransf"/>
</dbReference>
<dbReference type="Gene3D" id="3.40.50.150">
    <property type="entry name" value="Vaccinia Virus protein VP39"/>
    <property type="match status" value="1"/>
</dbReference>
<accession>A0ABT8KPH5</accession>
<gene>
    <name evidence="2" type="ORF">QQ008_14705</name>
</gene>
<organism evidence="2 3">
    <name type="scientific">Splendidivirga corallicola</name>
    <dbReference type="NCBI Taxonomy" id="3051826"/>
    <lineage>
        <taxon>Bacteria</taxon>
        <taxon>Pseudomonadati</taxon>
        <taxon>Bacteroidota</taxon>
        <taxon>Cytophagia</taxon>
        <taxon>Cytophagales</taxon>
        <taxon>Splendidivirgaceae</taxon>
        <taxon>Splendidivirga</taxon>
    </lineage>
</organism>
<dbReference type="Pfam" id="PF13847">
    <property type="entry name" value="Methyltransf_31"/>
    <property type="match status" value="1"/>
</dbReference>
<evidence type="ECO:0000313" key="2">
    <source>
        <dbReference type="EMBL" id="MDN5202636.1"/>
    </source>
</evidence>
<keyword evidence="3" id="KW-1185">Reference proteome</keyword>
<dbReference type="GO" id="GO:0032259">
    <property type="term" value="P:methylation"/>
    <property type="evidence" value="ECO:0007669"/>
    <property type="project" value="UniProtKB-KW"/>
</dbReference>